<comment type="caution">
    <text evidence="1">The sequence shown here is derived from an EMBL/GenBank/DDBJ whole genome shotgun (WGS) entry which is preliminary data.</text>
</comment>
<accession>A0A9P3LPE6</accession>
<reference evidence="1 2" key="1">
    <citation type="submission" date="2021-08" db="EMBL/GenBank/DDBJ databases">
        <title>Draft Genome Sequence of Phanerochaete sordida strain YK-624.</title>
        <authorList>
            <person name="Mori T."/>
            <person name="Dohra H."/>
            <person name="Suzuki T."/>
            <person name="Kawagishi H."/>
            <person name="Hirai H."/>
        </authorList>
    </citation>
    <scope>NUCLEOTIDE SEQUENCE [LARGE SCALE GENOMIC DNA]</scope>
    <source>
        <strain evidence="1 2">YK-624</strain>
    </source>
</reference>
<name>A0A9P3LPE6_9APHY</name>
<evidence type="ECO:0000313" key="1">
    <source>
        <dbReference type="EMBL" id="GJF00960.1"/>
    </source>
</evidence>
<organism evidence="1 2">
    <name type="scientific">Phanerochaete sordida</name>
    <dbReference type="NCBI Taxonomy" id="48140"/>
    <lineage>
        <taxon>Eukaryota</taxon>
        <taxon>Fungi</taxon>
        <taxon>Dikarya</taxon>
        <taxon>Basidiomycota</taxon>
        <taxon>Agaricomycotina</taxon>
        <taxon>Agaricomycetes</taxon>
        <taxon>Polyporales</taxon>
        <taxon>Phanerochaetaceae</taxon>
        <taxon>Phanerochaete</taxon>
    </lineage>
</organism>
<dbReference type="Proteomes" id="UP000703269">
    <property type="component" value="Unassembled WGS sequence"/>
</dbReference>
<dbReference type="AlphaFoldDB" id="A0A9P3LPE6"/>
<proteinExistence type="predicted"/>
<protein>
    <submittedName>
        <fullName evidence="1">Uncharacterized protein</fullName>
    </submittedName>
</protein>
<keyword evidence="2" id="KW-1185">Reference proteome</keyword>
<dbReference type="EMBL" id="BPQB01000263">
    <property type="protein sequence ID" value="GJF00960.1"/>
    <property type="molecule type" value="Genomic_DNA"/>
</dbReference>
<gene>
    <name evidence="1" type="ORF">PsYK624_172640</name>
</gene>
<sequence>MLQLRTDTAPYPAELSSWSGFEFGVSGIAGSITITFNTDAYTWSDGQEFLELIRRLETCFMCMEHVSCESTSGLLVDFGIHLRKSAVPLVNSIALRNREEKSLEPISRFMLNNEKPISVTMQTADLVRLNYGCQTNDNIVNSVLW</sequence>
<evidence type="ECO:0000313" key="2">
    <source>
        <dbReference type="Proteomes" id="UP000703269"/>
    </source>
</evidence>